<feature type="compositionally biased region" description="Basic and acidic residues" evidence="1">
    <location>
        <begin position="1"/>
        <end position="11"/>
    </location>
</feature>
<reference evidence="2" key="1">
    <citation type="journal article" date="2021" name="Proc. Natl. Acad. Sci. U.S.A.">
        <title>A Catalog of Tens of Thousands of Viruses from Human Metagenomes Reveals Hidden Associations with Chronic Diseases.</title>
        <authorList>
            <person name="Tisza M.J."/>
            <person name="Buck C.B."/>
        </authorList>
    </citation>
    <scope>NUCLEOTIDE SEQUENCE</scope>
    <source>
        <strain evidence="2">CtZgu8</strain>
    </source>
</reference>
<evidence type="ECO:0000256" key="1">
    <source>
        <dbReference type="SAM" id="MobiDB-lite"/>
    </source>
</evidence>
<sequence>MHHHIPREVHGDCPANQQQRHAVPDEPNGQPVHVADFHHFTSLSASAGMVFSAASAGSVLSALSALASVSSGSPPESCCAAMKAARLMSSPSSHLATVMRLRPQASAMLVILVLDRSTRVRVSCTARFVASTAGRLGMC</sequence>
<proteinExistence type="predicted"/>
<dbReference type="EMBL" id="BK032617">
    <property type="protein sequence ID" value="DAF51544.1"/>
    <property type="molecule type" value="Genomic_DNA"/>
</dbReference>
<evidence type="ECO:0000313" key="2">
    <source>
        <dbReference type="EMBL" id="DAF51544.1"/>
    </source>
</evidence>
<protein>
    <submittedName>
        <fullName evidence="2">Uncharacterized protein</fullName>
    </submittedName>
</protein>
<feature type="region of interest" description="Disordered" evidence="1">
    <location>
        <begin position="1"/>
        <end position="31"/>
    </location>
</feature>
<name>A0A8S5SKV4_9CAUD</name>
<organism evidence="2">
    <name type="scientific">Siphoviridae sp. ctZgu8</name>
    <dbReference type="NCBI Taxonomy" id="2827893"/>
    <lineage>
        <taxon>Viruses</taxon>
        <taxon>Duplodnaviria</taxon>
        <taxon>Heunggongvirae</taxon>
        <taxon>Uroviricota</taxon>
        <taxon>Caudoviricetes</taxon>
    </lineage>
</organism>
<accession>A0A8S5SKV4</accession>